<feature type="transmembrane region" description="Helical" evidence="8">
    <location>
        <begin position="113"/>
        <end position="130"/>
    </location>
</feature>
<feature type="transmembrane region" description="Helical" evidence="8">
    <location>
        <begin position="48"/>
        <end position="67"/>
    </location>
</feature>
<dbReference type="Proteomes" id="UP000683000">
    <property type="component" value="Unassembled WGS sequence"/>
</dbReference>
<dbReference type="GO" id="GO:0051321">
    <property type="term" value="P:meiotic cell cycle"/>
    <property type="evidence" value="ECO:0007669"/>
    <property type="project" value="TreeGrafter"/>
</dbReference>
<keyword evidence="12" id="KW-1185">Reference proteome</keyword>
<keyword evidence="8" id="KW-1133">Transmembrane helix</keyword>
<evidence type="ECO:0000256" key="8">
    <source>
        <dbReference type="SAM" id="Phobius"/>
    </source>
</evidence>
<dbReference type="GO" id="GO:0000278">
    <property type="term" value="P:mitotic cell cycle"/>
    <property type="evidence" value="ECO:0007669"/>
    <property type="project" value="TreeGrafter"/>
</dbReference>
<organism evidence="11 12">
    <name type="scientific">Boletus reticuloceps</name>
    <dbReference type="NCBI Taxonomy" id="495285"/>
    <lineage>
        <taxon>Eukaryota</taxon>
        <taxon>Fungi</taxon>
        <taxon>Dikarya</taxon>
        <taxon>Basidiomycota</taxon>
        <taxon>Agaricomycotina</taxon>
        <taxon>Agaricomycetes</taxon>
        <taxon>Agaricomycetidae</taxon>
        <taxon>Boletales</taxon>
        <taxon>Boletineae</taxon>
        <taxon>Boletaceae</taxon>
        <taxon>Boletoideae</taxon>
        <taxon>Boletus</taxon>
    </lineage>
</organism>
<dbReference type="Pfam" id="PF04130">
    <property type="entry name" value="GCP_C_terminal"/>
    <property type="match status" value="1"/>
</dbReference>
<dbReference type="InterPro" id="IPR007259">
    <property type="entry name" value="GCP"/>
</dbReference>
<evidence type="ECO:0000259" key="10">
    <source>
        <dbReference type="Pfam" id="PF17681"/>
    </source>
</evidence>
<protein>
    <recommendedName>
        <fullName evidence="5">Spindle pole body component</fullName>
    </recommendedName>
</protein>
<evidence type="ECO:0000256" key="1">
    <source>
        <dbReference type="ARBA" id="ARBA00010337"/>
    </source>
</evidence>
<keyword evidence="8" id="KW-0472">Membrane</keyword>
<dbReference type="GO" id="GO:0031122">
    <property type="term" value="P:cytoplasmic microtubule organization"/>
    <property type="evidence" value="ECO:0007669"/>
    <property type="project" value="TreeGrafter"/>
</dbReference>
<keyword evidence="4 5" id="KW-0206">Cytoskeleton</keyword>
<dbReference type="InterPro" id="IPR041470">
    <property type="entry name" value="GCP_N"/>
</dbReference>
<dbReference type="GO" id="GO:0051011">
    <property type="term" value="F:microtubule minus-end binding"/>
    <property type="evidence" value="ECO:0007669"/>
    <property type="project" value="TreeGrafter"/>
</dbReference>
<keyword evidence="3 5" id="KW-0493">Microtubule</keyword>
<comment type="caution">
    <text evidence="11">The sequence shown here is derived from an EMBL/GenBank/DDBJ whole genome shotgun (WGS) entry which is preliminary data.</text>
</comment>
<comment type="similarity">
    <text evidence="1 5">Belongs to the TUBGCP family.</text>
</comment>
<dbReference type="GO" id="GO:0005874">
    <property type="term" value="C:microtubule"/>
    <property type="evidence" value="ECO:0007669"/>
    <property type="project" value="UniProtKB-KW"/>
</dbReference>
<evidence type="ECO:0000313" key="11">
    <source>
        <dbReference type="EMBL" id="KAG6373856.1"/>
    </source>
</evidence>
<dbReference type="Pfam" id="PF17681">
    <property type="entry name" value="GCP_N_terminal"/>
    <property type="match status" value="1"/>
</dbReference>
<evidence type="ECO:0000256" key="6">
    <source>
        <dbReference type="SAM" id="Coils"/>
    </source>
</evidence>
<evidence type="ECO:0000313" key="12">
    <source>
        <dbReference type="Proteomes" id="UP000683000"/>
    </source>
</evidence>
<keyword evidence="2 5" id="KW-0963">Cytoplasm</keyword>
<feature type="domain" description="Gamma tubulin complex component C-terminal" evidence="9">
    <location>
        <begin position="899"/>
        <end position="1029"/>
    </location>
</feature>
<keyword evidence="6" id="KW-0175">Coiled coil</keyword>
<dbReference type="GO" id="GO:0000930">
    <property type="term" value="C:gamma-tubulin complex"/>
    <property type="evidence" value="ECO:0007669"/>
    <property type="project" value="TreeGrafter"/>
</dbReference>
<dbReference type="AlphaFoldDB" id="A0A8I2YL15"/>
<evidence type="ECO:0000256" key="3">
    <source>
        <dbReference type="ARBA" id="ARBA00022701"/>
    </source>
</evidence>
<feature type="transmembrane region" description="Helical" evidence="8">
    <location>
        <begin position="6"/>
        <end position="28"/>
    </location>
</feature>
<feature type="transmembrane region" description="Helical" evidence="8">
    <location>
        <begin position="79"/>
        <end position="101"/>
    </location>
</feature>
<dbReference type="PANTHER" id="PTHR19302:SF33">
    <property type="entry name" value="GAMMA-TUBULIN COMPLEX COMPONENT 5"/>
    <property type="match status" value="1"/>
</dbReference>
<dbReference type="PANTHER" id="PTHR19302">
    <property type="entry name" value="GAMMA TUBULIN COMPLEX PROTEIN"/>
    <property type="match status" value="1"/>
</dbReference>
<gene>
    <name evidence="11" type="ORF">JVT61DRAFT_6008</name>
</gene>
<dbReference type="OrthoDB" id="66546at2759"/>
<dbReference type="EMBL" id="JAGFBS010000020">
    <property type="protein sequence ID" value="KAG6373856.1"/>
    <property type="molecule type" value="Genomic_DNA"/>
</dbReference>
<dbReference type="InterPro" id="IPR040457">
    <property type="entry name" value="GCP_C"/>
</dbReference>
<feature type="coiled-coil region" evidence="6">
    <location>
        <begin position="286"/>
        <end position="316"/>
    </location>
</feature>
<accession>A0A8I2YL15</accession>
<feature type="region of interest" description="Disordered" evidence="7">
    <location>
        <begin position="386"/>
        <end position="422"/>
    </location>
</feature>
<evidence type="ECO:0000256" key="5">
    <source>
        <dbReference type="RuleBase" id="RU363050"/>
    </source>
</evidence>
<dbReference type="InterPro" id="IPR042241">
    <property type="entry name" value="GCP_C_sf"/>
</dbReference>
<evidence type="ECO:0000259" key="9">
    <source>
        <dbReference type="Pfam" id="PF04130"/>
    </source>
</evidence>
<dbReference type="Gene3D" id="1.20.120.1900">
    <property type="entry name" value="Gamma-tubulin complex, C-terminal domain"/>
    <property type="match status" value="1"/>
</dbReference>
<dbReference type="GO" id="GO:0000922">
    <property type="term" value="C:spindle pole"/>
    <property type="evidence" value="ECO:0007669"/>
    <property type="project" value="InterPro"/>
</dbReference>
<dbReference type="GO" id="GO:0043015">
    <property type="term" value="F:gamma-tubulin binding"/>
    <property type="evidence" value="ECO:0007669"/>
    <property type="project" value="InterPro"/>
</dbReference>
<comment type="subcellular location">
    <subcellularLocation>
        <location evidence="5">Cytoplasm</location>
        <location evidence="5">Cytoskeleton</location>
        <location evidence="5">Microtubule organizing center</location>
    </subcellularLocation>
</comment>
<dbReference type="GO" id="GO:0051225">
    <property type="term" value="P:spindle assembly"/>
    <property type="evidence" value="ECO:0007669"/>
    <property type="project" value="TreeGrafter"/>
</dbReference>
<evidence type="ECO:0000256" key="2">
    <source>
        <dbReference type="ARBA" id="ARBA00022490"/>
    </source>
</evidence>
<feature type="domain" description="Gamma tubulin complex component protein N-terminal" evidence="10">
    <location>
        <begin position="511"/>
        <end position="896"/>
    </location>
</feature>
<evidence type="ECO:0000256" key="4">
    <source>
        <dbReference type="ARBA" id="ARBA00023212"/>
    </source>
</evidence>
<dbReference type="GO" id="GO:0005816">
    <property type="term" value="C:spindle pole body"/>
    <property type="evidence" value="ECO:0007669"/>
    <property type="project" value="UniProtKB-ARBA"/>
</dbReference>
<keyword evidence="8" id="KW-0812">Transmembrane</keyword>
<dbReference type="GO" id="GO:0007020">
    <property type="term" value="P:microtubule nucleation"/>
    <property type="evidence" value="ECO:0007669"/>
    <property type="project" value="InterPro"/>
</dbReference>
<name>A0A8I2YL15_9AGAM</name>
<sequence length="1056" mass="118783">MSPIYIHIVHLLDALFLVTWLNALVILYPTVVIDTDRVPYPQHLIRRFELLTGVMTFMLSGCLYVTVQRKPRWIQVCWHILYLVSYSIGFFHTVPITLQAVFPDRYVGLPSSLLGRGVFLAIVIYILYLANIPYVLTRGAALGEEGLIFRIYRLIRRDMGVVSIIITHVQDKHALPLNWNRHELYPPTTLELESTKTIIELVFSTASFERLIVETTVPHLNASKLAPISTPHSTNHASFTSMPVARHPTVDFVSKNLEYAIKAGASTDMTAMDKHFRGYHVLKASINSHDDLADALQESYRKVKQQAKELTDLDERIKLSRLPDHLQLLILLSSAPSSATHAFAQTYKDARPSKPPVPVTWKEILAEEPFEGQHWEGVYGIPPGSTVEGWETRSGGSTPSLSPWDEDDSLNSDGTPSSFEDLPPPVIGSPENSHFYHLIHYQRNHFELVEQLKARQYWRDDWKIDVDVSRPFHIGDPSTLGPASLRVLGERATLALVGPEREKYIHERDAVREVLMCLQGRKNLMIYTTPDTFSSVVRPSPTAPRLLHFTSTAQSSILGAFAQVTTTVCHLRKFVSAIFDGVSGVHEITPSGTMRLLTHNIRSRTIEAFADAMDTQIQIFDRWCAEKEETICRAQAGCGDPLLVSLLSLEKDVRDTFSGIFDVVLDILHRLVGYICQSHSRLDQAVWNMPNMPTQLPSAVVSALLLDLLLQATEEQWSMGNVSASSSLAAVFAKTSEPIWHMIGKWLKDGMPVRNTWDSLDDNRALDEEFFIEDNELPLLDPDLWADGYVLRSPAILEDGERKQPAVPAFLGPVVDHVLEAGKAVGLLRMMGIHFFSENATDEQHPLPEWKSFTRLFESNAGSLRDSESLSHLISEELSAYCLAAGLRLSRLLTEECELSRHLAASQGLYLMTRGDVISNFTDVIFAKMDSQQAWNDFHFLNSAFRDVVESANSDWIDASLIRLAYRGSKATTISNTVKAIEGLLVEYAVPFPLTYIFTPSVLQSYCSLFVFLLQVRKAKCVLERILLRGAVTNVGLRSELKVFYAMRGKLSWFIK</sequence>
<proteinExistence type="inferred from homology"/>
<evidence type="ECO:0000256" key="7">
    <source>
        <dbReference type="SAM" id="MobiDB-lite"/>
    </source>
</evidence>
<reference evidence="11" key="1">
    <citation type="submission" date="2021-03" db="EMBL/GenBank/DDBJ databases">
        <title>Evolutionary innovations through gain and loss of genes in the ectomycorrhizal Boletales.</title>
        <authorList>
            <person name="Wu G."/>
            <person name="Miyauchi S."/>
            <person name="Morin E."/>
            <person name="Yang Z.-L."/>
            <person name="Xu J."/>
            <person name="Martin F.M."/>
        </authorList>
    </citation>
    <scope>NUCLEOTIDE SEQUENCE</scope>
    <source>
        <strain evidence="11">BR01</strain>
    </source>
</reference>